<name>A0A951PMR3_9CYAN</name>
<evidence type="ECO:0000313" key="2">
    <source>
        <dbReference type="EMBL" id="MBW4546457.1"/>
    </source>
</evidence>
<accession>A0A951PMR3</accession>
<protein>
    <submittedName>
        <fullName evidence="2">TIGR03032 family protein</fullName>
    </submittedName>
</protein>
<dbReference type="Proteomes" id="UP000753908">
    <property type="component" value="Unassembled WGS sequence"/>
</dbReference>
<sequence>MQSNPNGFAANELPLTIKDVPDIGAHAGNFPNSATPSTSAPSLEITASRQFTSWLAEQNLSLVFTTYQAGKVFFIGLQPNGQLSVFERTFERCMGLYGKGSTLYMSSLYQLWRFENALSAGQVHNGYDAVYVPQVGYITGDLDVHDVVVEVPPQLLTKAPALPWGEQETQNFVPPLTKEGLGGIIFVNTLFSCLATISEKYSFIPLWQPPFISKLAAEDRCHLNGLAQRDGQPRYVTAVSQSDVADGWRDRRRDGGCVIDISSNEVILTGLSMPHSPRWYRDKLWLLNSGTGEFGYADIERGIFEPVAFCPGYMRGCAFSGDFAIVGLSKPRHNKTFSGLSLDENLRAKDTEPRCGLLVIDLRSGDIVHSLRIEGVVEELYDVQVLSGVRRPMAIGFKTDEIRRVVTMG</sequence>
<dbReference type="Pfam" id="PF16261">
    <property type="entry name" value="DUF4915"/>
    <property type="match status" value="2"/>
</dbReference>
<evidence type="ECO:0000313" key="3">
    <source>
        <dbReference type="Proteomes" id="UP000753908"/>
    </source>
</evidence>
<dbReference type="EMBL" id="JAHHIF010000025">
    <property type="protein sequence ID" value="MBW4546457.1"/>
    <property type="molecule type" value="Genomic_DNA"/>
</dbReference>
<gene>
    <name evidence="2" type="ORF">KME25_18720</name>
</gene>
<reference evidence="2" key="2">
    <citation type="journal article" date="2022" name="Microbiol. Resour. Announc.">
        <title>Metagenome Sequencing to Explore Phylogenomics of Terrestrial Cyanobacteria.</title>
        <authorList>
            <person name="Ward R.D."/>
            <person name="Stajich J.E."/>
            <person name="Johansen J.R."/>
            <person name="Huntemann M."/>
            <person name="Clum A."/>
            <person name="Foster B."/>
            <person name="Foster B."/>
            <person name="Roux S."/>
            <person name="Palaniappan K."/>
            <person name="Varghese N."/>
            <person name="Mukherjee S."/>
            <person name="Reddy T.B.K."/>
            <person name="Daum C."/>
            <person name="Copeland A."/>
            <person name="Chen I.A."/>
            <person name="Ivanova N.N."/>
            <person name="Kyrpides N.C."/>
            <person name="Shapiro N."/>
            <person name="Eloe-Fadrosh E.A."/>
            <person name="Pietrasiak N."/>
        </authorList>
    </citation>
    <scope>NUCLEOTIDE SEQUENCE</scope>
    <source>
        <strain evidence="2">CPER-KK1</strain>
    </source>
</reference>
<feature type="domain" description="Conserved hypothetical protein CHP03032" evidence="1">
    <location>
        <begin position="183"/>
        <end position="395"/>
    </location>
</feature>
<organism evidence="2 3">
    <name type="scientific">Symplocastrum torsivum CPER-KK1</name>
    <dbReference type="NCBI Taxonomy" id="450513"/>
    <lineage>
        <taxon>Bacteria</taxon>
        <taxon>Bacillati</taxon>
        <taxon>Cyanobacteriota</taxon>
        <taxon>Cyanophyceae</taxon>
        <taxon>Oscillatoriophycideae</taxon>
        <taxon>Oscillatoriales</taxon>
        <taxon>Microcoleaceae</taxon>
        <taxon>Symplocastrum</taxon>
    </lineage>
</organism>
<comment type="caution">
    <text evidence="2">The sequence shown here is derived from an EMBL/GenBank/DDBJ whole genome shotgun (WGS) entry which is preliminary data.</text>
</comment>
<evidence type="ECO:0000259" key="1">
    <source>
        <dbReference type="Pfam" id="PF16261"/>
    </source>
</evidence>
<dbReference type="AlphaFoldDB" id="A0A951PMR3"/>
<proteinExistence type="predicted"/>
<feature type="domain" description="Conserved hypothetical protein CHP03032" evidence="1">
    <location>
        <begin position="50"/>
        <end position="150"/>
    </location>
</feature>
<dbReference type="NCBIfam" id="TIGR03032">
    <property type="entry name" value="TIGR03032 family protein"/>
    <property type="match status" value="1"/>
</dbReference>
<reference evidence="2" key="1">
    <citation type="submission" date="2021-05" db="EMBL/GenBank/DDBJ databases">
        <authorList>
            <person name="Pietrasiak N."/>
            <person name="Ward R."/>
            <person name="Stajich J.E."/>
            <person name="Kurbessoian T."/>
        </authorList>
    </citation>
    <scope>NUCLEOTIDE SEQUENCE</scope>
    <source>
        <strain evidence="2">CPER-KK1</strain>
    </source>
</reference>
<dbReference type="InterPro" id="IPR017481">
    <property type="entry name" value="CHP03032"/>
</dbReference>